<dbReference type="GO" id="GO:0004022">
    <property type="term" value="F:alcohol dehydrogenase (NAD+) activity"/>
    <property type="evidence" value="ECO:0007669"/>
    <property type="project" value="UniProtKB-EC"/>
</dbReference>
<evidence type="ECO:0000256" key="4">
    <source>
        <dbReference type="ARBA" id="ARBA00011738"/>
    </source>
</evidence>
<sequence>LGSTLNVAKLAKGSWVVVFRLGAVGLGTVEEARLPCASRIIGVDVDSARFEQAKKFGVTEFVNPKDYDKPVQEVTVEMTDGGVGRSIECTGNINAMISAFECVHDVCY</sequence>
<evidence type="ECO:0000256" key="10">
    <source>
        <dbReference type="ARBA" id="ARBA00049164"/>
    </source>
</evidence>
<evidence type="ECO:0000259" key="12">
    <source>
        <dbReference type="Pfam" id="PF00107"/>
    </source>
</evidence>
<reference evidence="13" key="1">
    <citation type="submission" date="2020-06" db="EMBL/GenBank/DDBJ databases">
        <authorList>
            <person name="Li T."/>
            <person name="Hu X."/>
            <person name="Zhang T."/>
            <person name="Song X."/>
            <person name="Zhang H."/>
            <person name="Dai N."/>
            <person name="Sheng W."/>
            <person name="Hou X."/>
            <person name="Wei L."/>
        </authorList>
    </citation>
    <scope>NUCLEOTIDE SEQUENCE</scope>
    <source>
        <strain evidence="13">3651</strain>
        <tissue evidence="13">Leaf</tissue>
    </source>
</reference>
<evidence type="ECO:0000256" key="11">
    <source>
        <dbReference type="ARBA" id="ARBA00049243"/>
    </source>
</evidence>
<comment type="caution">
    <text evidence="13">The sequence shown here is derived from an EMBL/GenBank/DDBJ whole genome shotgun (WGS) entry which is preliminary data.</text>
</comment>
<dbReference type="InterPro" id="IPR036291">
    <property type="entry name" value="NAD(P)-bd_dom_sf"/>
</dbReference>
<comment type="subunit">
    <text evidence="4">Homodimer.</text>
</comment>
<keyword evidence="14" id="KW-1185">Reference proteome</keyword>
<dbReference type="GO" id="GO:0051903">
    <property type="term" value="F:S-(hydroxymethyl)glutathione dehydrogenase [NAD(P)+] activity"/>
    <property type="evidence" value="ECO:0007669"/>
    <property type="project" value="TreeGrafter"/>
</dbReference>
<dbReference type="Proteomes" id="UP001293254">
    <property type="component" value="Unassembled WGS sequence"/>
</dbReference>
<dbReference type="EC" id="1.1.1.1" evidence="5"/>
<dbReference type="Pfam" id="PF00107">
    <property type="entry name" value="ADH_zinc_N"/>
    <property type="match status" value="1"/>
</dbReference>
<dbReference type="PANTHER" id="PTHR43880">
    <property type="entry name" value="ALCOHOL DEHYDROGENASE"/>
    <property type="match status" value="1"/>
</dbReference>
<organism evidence="13 14">
    <name type="scientific">Sesamum alatum</name>
    <dbReference type="NCBI Taxonomy" id="300844"/>
    <lineage>
        <taxon>Eukaryota</taxon>
        <taxon>Viridiplantae</taxon>
        <taxon>Streptophyta</taxon>
        <taxon>Embryophyta</taxon>
        <taxon>Tracheophyta</taxon>
        <taxon>Spermatophyta</taxon>
        <taxon>Magnoliopsida</taxon>
        <taxon>eudicotyledons</taxon>
        <taxon>Gunneridae</taxon>
        <taxon>Pentapetalae</taxon>
        <taxon>asterids</taxon>
        <taxon>lamiids</taxon>
        <taxon>Lamiales</taxon>
        <taxon>Pedaliaceae</taxon>
        <taxon>Sesamum</taxon>
    </lineage>
</organism>
<evidence type="ECO:0000256" key="6">
    <source>
        <dbReference type="ARBA" id="ARBA00022490"/>
    </source>
</evidence>
<evidence type="ECO:0000313" key="13">
    <source>
        <dbReference type="EMBL" id="KAK4413141.1"/>
    </source>
</evidence>
<dbReference type="AlphaFoldDB" id="A0AAE1XJU4"/>
<feature type="non-terminal residue" evidence="13">
    <location>
        <position position="1"/>
    </location>
</feature>
<gene>
    <name evidence="13" type="ORF">Salat_2726600</name>
</gene>
<keyword evidence="6" id="KW-0963">Cytoplasm</keyword>
<comment type="cofactor">
    <cofactor evidence="1">
        <name>Zn(2+)</name>
        <dbReference type="ChEBI" id="CHEBI:29105"/>
    </cofactor>
</comment>
<dbReference type="PANTHER" id="PTHR43880:SF40">
    <property type="entry name" value="ALCOHOL DEHYDROGENASE 2"/>
    <property type="match status" value="1"/>
</dbReference>
<evidence type="ECO:0000256" key="2">
    <source>
        <dbReference type="ARBA" id="ARBA00004496"/>
    </source>
</evidence>
<dbReference type="GO" id="GO:0046294">
    <property type="term" value="P:formaldehyde catabolic process"/>
    <property type="evidence" value="ECO:0007669"/>
    <property type="project" value="TreeGrafter"/>
</dbReference>
<keyword evidence="9" id="KW-0520">NAD</keyword>
<accession>A0AAE1XJU4</accession>
<protein>
    <recommendedName>
        <fullName evidence="5">alcohol dehydrogenase</fullName>
        <ecNumber evidence="5">1.1.1.1</ecNumber>
    </recommendedName>
</protein>
<comment type="subcellular location">
    <subcellularLocation>
        <location evidence="2">Cytoplasm</location>
    </subcellularLocation>
</comment>
<evidence type="ECO:0000256" key="1">
    <source>
        <dbReference type="ARBA" id="ARBA00001947"/>
    </source>
</evidence>
<reference evidence="13" key="2">
    <citation type="journal article" date="2024" name="Plant">
        <title>Genomic evolution and insights into agronomic trait innovations of Sesamum species.</title>
        <authorList>
            <person name="Miao H."/>
            <person name="Wang L."/>
            <person name="Qu L."/>
            <person name="Liu H."/>
            <person name="Sun Y."/>
            <person name="Le M."/>
            <person name="Wang Q."/>
            <person name="Wei S."/>
            <person name="Zheng Y."/>
            <person name="Lin W."/>
            <person name="Duan Y."/>
            <person name="Cao H."/>
            <person name="Xiong S."/>
            <person name="Wang X."/>
            <person name="Wei L."/>
            <person name="Li C."/>
            <person name="Ma Q."/>
            <person name="Ju M."/>
            <person name="Zhao R."/>
            <person name="Li G."/>
            <person name="Mu C."/>
            <person name="Tian Q."/>
            <person name="Mei H."/>
            <person name="Zhang T."/>
            <person name="Gao T."/>
            <person name="Zhang H."/>
        </authorList>
    </citation>
    <scope>NUCLEOTIDE SEQUENCE</scope>
    <source>
        <strain evidence="13">3651</strain>
    </source>
</reference>
<name>A0AAE1XJU4_9LAMI</name>
<evidence type="ECO:0000256" key="9">
    <source>
        <dbReference type="ARBA" id="ARBA00023027"/>
    </source>
</evidence>
<comment type="catalytic activity">
    <reaction evidence="11">
        <text>a primary alcohol + NAD(+) = an aldehyde + NADH + H(+)</text>
        <dbReference type="Rhea" id="RHEA:10736"/>
        <dbReference type="ChEBI" id="CHEBI:15378"/>
        <dbReference type="ChEBI" id="CHEBI:15734"/>
        <dbReference type="ChEBI" id="CHEBI:17478"/>
        <dbReference type="ChEBI" id="CHEBI:57540"/>
        <dbReference type="ChEBI" id="CHEBI:57945"/>
        <dbReference type="EC" id="1.1.1.1"/>
    </reaction>
</comment>
<dbReference type="FunFam" id="3.40.50.720:FF:000003">
    <property type="entry name" value="S-(hydroxymethyl)glutathione dehydrogenase"/>
    <property type="match status" value="1"/>
</dbReference>
<proteinExistence type="inferred from homology"/>
<comment type="catalytic activity">
    <reaction evidence="10">
        <text>a secondary alcohol + NAD(+) = a ketone + NADH + H(+)</text>
        <dbReference type="Rhea" id="RHEA:10740"/>
        <dbReference type="ChEBI" id="CHEBI:15378"/>
        <dbReference type="ChEBI" id="CHEBI:17087"/>
        <dbReference type="ChEBI" id="CHEBI:35681"/>
        <dbReference type="ChEBI" id="CHEBI:57540"/>
        <dbReference type="ChEBI" id="CHEBI:57945"/>
        <dbReference type="EC" id="1.1.1.1"/>
    </reaction>
</comment>
<evidence type="ECO:0000256" key="7">
    <source>
        <dbReference type="ARBA" id="ARBA00022723"/>
    </source>
</evidence>
<keyword evidence="7" id="KW-0479">Metal-binding</keyword>
<feature type="domain" description="Alcohol dehydrogenase-like C-terminal" evidence="12">
    <location>
        <begin position="23"/>
        <end position="104"/>
    </location>
</feature>
<evidence type="ECO:0000256" key="8">
    <source>
        <dbReference type="ARBA" id="ARBA00022833"/>
    </source>
</evidence>
<dbReference type="InterPro" id="IPR013149">
    <property type="entry name" value="ADH-like_C"/>
</dbReference>
<evidence type="ECO:0000313" key="14">
    <source>
        <dbReference type="Proteomes" id="UP001293254"/>
    </source>
</evidence>
<dbReference type="GO" id="GO:0008270">
    <property type="term" value="F:zinc ion binding"/>
    <property type="evidence" value="ECO:0007669"/>
    <property type="project" value="TreeGrafter"/>
</dbReference>
<evidence type="ECO:0000256" key="5">
    <source>
        <dbReference type="ARBA" id="ARBA00013190"/>
    </source>
</evidence>
<keyword evidence="8" id="KW-0862">Zinc</keyword>
<dbReference type="Gene3D" id="3.40.50.720">
    <property type="entry name" value="NAD(P)-binding Rossmann-like Domain"/>
    <property type="match status" value="1"/>
</dbReference>
<comment type="similarity">
    <text evidence="3">Belongs to the zinc-containing alcohol dehydrogenase family.</text>
</comment>
<dbReference type="GO" id="GO:0005829">
    <property type="term" value="C:cytosol"/>
    <property type="evidence" value="ECO:0007669"/>
    <property type="project" value="TreeGrafter"/>
</dbReference>
<evidence type="ECO:0000256" key="3">
    <source>
        <dbReference type="ARBA" id="ARBA00008072"/>
    </source>
</evidence>
<dbReference type="EMBL" id="JACGWO010000012">
    <property type="protein sequence ID" value="KAK4413141.1"/>
    <property type="molecule type" value="Genomic_DNA"/>
</dbReference>
<dbReference type="SUPFAM" id="SSF51735">
    <property type="entry name" value="NAD(P)-binding Rossmann-fold domains"/>
    <property type="match status" value="1"/>
</dbReference>